<evidence type="ECO:0000313" key="3">
    <source>
        <dbReference type="Proteomes" id="UP000054653"/>
    </source>
</evidence>
<evidence type="ECO:0000313" key="2">
    <source>
        <dbReference type="EMBL" id="KRY54659.1"/>
    </source>
</evidence>
<name>A0A0V1D0X3_TRIBR</name>
<dbReference type="EMBL" id="JYDI01000066">
    <property type="protein sequence ID" value="KRY54659.1"/>
    <property type="molecule type" value="Genomic_DNA"/>
</dbReference>
<reference evidence="2 3" key="1">
    <citation type="submission" date="2015-01" db="EMBL/GenBank/DDBJ databases">
        <title>Evolution of Trichinella species and genotypes.</title>
        <authorList>
            <person name="Korhonen P.K."/>
            <person name="Edoardo P."/>
            <person name="Giuseppe L.R."/>
            <person name="Gasser R.B."/>
        </authorList>
    </citation>
    <scope>NUCLEOTIDE SEQUENCE [LARGE SCALE GENOMIC DNA]</scope>
    <source>
        <strain evidence="2">ISS120</strain>
    </source>
</reference>
<dbReference type="Proteomes" id="UP000054653">
    <property type="component" value="Unassembled WGS sequence"/>
</dbReference>
<proteinExistence type="predicted"/>
<feature type="region of interest" description="Disordered" evidence="1">
    <location>
        <begin position="1"/>
        <end position="25"/>
    </location>
</feature>
<organism evidence="2 3">
    <name type="scientific">Trichinella britovi</name>
    <name type="common">Parasitic roundworm</name>
    <dbReference type="NCBI Taxonomy" id="45882"/>
    <lineage>
        <taxon>Eukaryota</taxon>
        <taxon>Metazoa</taxon>
        <taxon>Ecdysozoa</taxon>
        <taxon>Nematoda</taxon>
        <taxon>Enoplea</taxon>
        <taxon>Dorylaimia</taxon>
        <taxon>Trichinellida</taxon>
        <taxon>Trichinellidae</taxon>
        <taxon>Trichinella</taxon>
    </lineage>
</organism>
<dbReference type="AlphaFoldDB" id="A0A0V1D0X3"/>
<accession>A0A0V1D0X3</accession>
<evidence type="ECO:0000256" key="1">
    <source>
        <dbReference type="SAM" id="MobiDB-lite"/>
    </source>
</evidence>
<keyword evidence="3" id="KW-1185">Reference proteome</keyword>
<sequence>MESNGIADQPSYPTGVKRIESRSRRNVDRIRISSEMKTHITSSVGCSNDEKIRNVGDEIRKHSLCVTTYPLAEFISK</sequence>
<comment type="caution">
    <text evidence="2">The sequence shown here is derived from an EMBL/GenBank/DDBJ whole genome shotgun (WGS) entry which is preliminary data.</text>
</comment>
<protein>
    <submittedName>
        <fullName evidence="2">Uncharacterized protein</fullName>
    </submittedName>
</protein>
<gene>
    <name evidence="2" type="ORF">T03_4653</name>
</gene>